<dbReference type="Pfam" id="PF02826">
    <property type="entry name" value="2-Hacid_dh_C"/>
    <property type="match status" value="1"/>
</dbReference>
<dbReference type="Proteomes" id="UP001318860">
    <property type="component" value="Unassembled WGS sequence"/>
</dbReference>
<name>A0ABR0XFX5_REHGL</name>
<feature type="domain" description="D-isomer specific 2-hydroxyacid dehydrogenase catalytic" evidence="3">
    <location>
        <begin position="4"/>
        <end position="190"/>
    </location>
</feature>
<feature type="domain" description="D-isomer specific 2-hydroxyacid dehydrogenase NAD-binding" evidence="4">
    <location>
        <begin position="102"/>
        <end position="159"/>
    </location>
</feature>
<dbReference type="PANTHER" id="PTHR10996">
    <property type="entry name" value="2-HYDROXYACID DEHYDROGENASE-RELATED"/>
    <property type="match status" value="1"/>
</dbReference>
<proteinExistence type="inferred from homology"/>
<accession>A0ABR0XFX5</accession>
<dbReference type="Pfam" id="PF00389">
    <property type="entry name" value="2-Hacid_dh"/>
    <property type="match status" value="1"/>
</dbReference>
<sequence length="193" mass="20970">MLCMGSAPLTSDDLDRYPAVECVVGTITGINHFDLAACRRRGIRVTSAGDVFSDDVRILLLGSPLMFYDGFPLRIGNIGGGLPKGSRHLDAPLLTTQETSNLIIIVNVGRGALIDENKLVEFLMRGEIGGAGLDVFEHEPRVPKELLALDNVVLSPHRAAFTSDSFQALEKLVLDNLHAFFSNEPLEAEIKLD</sequence>
<keyword evidence="6" id="KW-1185">Reference proteome</keyword>
<dbReference type="SUPFAM" id="SSF51735">
    <property type="entry name" value="NAD(P)-binding Rossmann-fold domains"/>
    <property type="match status" value="1"/>
</dbReference>
<dbReference type="InterPro" id="IPR006140">
    <property type="entry name" value="D-isomer_DH_NAD-bd"/>
</dbReference>
<comment type="similarity">
    <text evidence="2">Belongs to the D-isomer specific 2-hydroxyacid dehydrogenase family.</text>
</comment>
<dbReference type="PANTHER" id="PTHR10996:SF268">
    <property type="entry name" value="GLYOXYLATE_HYDROXYPYRUVATE REDUCTASE HPR3"/>
    <property type="match status" value="1"/>
</dbReference>
<comment type="caution">
    <text evidence="5">The sequence shown here is derived from an EMBL/GenBank/DDBJ whole genome shotgun (WGS) entry which is preliminary data.</text>
</comment>
<dbReference type="InterPro" id="IPR050223">
    <property type="entry name" value="D-isomer_2-hydroxyacid_DH"/>
</dbReference>
<evidence type="ECO:0000259" key="3">
    <source>
        <dbReference type="Pfam" id="PF00389"/>
    </source>
</evidence>
<evidence type="ECO:0000259" key="4">
    <source>
        <dbReference type="Pfam" id="PF02826"/>
    </source>
</evidence>
<keyword evidence="1 2" id="KW-0560">Oxidoreductase</keyword>
<dbReference type="SUPFAM" id="SSF52283">
    <property type="entry name" value="Formate/glycerate dehydrogenase catalytic domain-like"/>
    <property type="match status" value="1"/>
</dbReference>
<reference evidence="5 6" key="1">
    <citation type="journal article" date="2021" name="Comput. Struct. Biotechnol. J.">
        <title>De novo genome assembly of the potent medicinal plant Rehmannia glutinosa using nanopore technology.</title>
        <authorList>
            <person name="Ma L."/>
            <person name="Dong C."/>
            <person name="Song C."/>
            <person name="Wang X."/>
            <person name="Zheng X."/>
            <person name="Niu Y."/>
            <person name="Chen S."/>
            <person name="Feng W."/>
        </authorList>
    </citation>
    <scope>NUCLEOTIDE SEQUENCE [LARGE SCALE GENOMIC DNA]</scope>
    <source>
        <strain evidence="5">DH-2019</strain>
    </source>
</reference>
<dbReference type="InterPro" id="IPR036291">
    <property type="entry name" value="NAD(P)-bd_dom_sf"/>
</dbReference>
<evidence type="ECO:0000256" key="2">
    <source>
        <dbReference type="RuleBase" id="RU003719"/>
    </source>
</evidence>
<gene>
    <name evidence="5" type="ORF">DH2020_005403</name>
</gene>
<dbReference type="EMBL" id="JABTTQ020000004">
    <property type="protein sequence ID" value="KAK6158089.1"/>
    <property type="molecule type" value="Genomic_DNA"/>
</dbReference>
<dbReference type="Gene3D" id="3.40.50.720">
    <property type="entry name" value="NAD(P)-binding Rossmann-like Domain"/>
    <property type="match status" value="3"/>
</dbReference>
<evidence type="ECO:0000313" key="5">
    <source>
        <dbReference type="EMBL" id="KAK6158089.1"/>
    </source>
</evidence>
<protein>
    <submittedName>
        <fullName evidence="5">Uncharacterized protein</fullName>
    </submittedName>
</protein>
<organism evidence="5 6">
    <name type="scientific">Rehmannia glutinosa</name>
    <name type="common">Chinese foxglove</name>
    <dbReference type="NCBI Taxonomy" id="99300"/>
    <lineage>
        <taxon>Eukaryota</taxon>
        <taxon>Viridiplantae</taxon>
        <taxon>Streptophyta</taxon>
        <taxon>Embryophyta</taxon>
        <taxon>Tracheophyta</taxon>
        <taxon>Spermatophyta</taxon>
        <taxon>Magnoliopsida</taxon>
        <taxon>eudicotyledons</taxon>
        <taxon>Gunneridae</taxon>
        <taxon>Pentapetalae</taxon>
        <taxon>asterids</taxon>
        <taxon>lamiids</taxon>
        <taxon>Lamiales</taxon>
        <taxon>Orobanchaceae</taxon>
        <taxon>Rehmannieae</taxon>
        <taxon>Rehmannia</taxon>
    </lineage>
</organism>
<dbReference type="InterPro" id="IPR006139">
    <property type="entry name" value="D-isomer_2_OHA_DH_cat_dom"/>
</dbReference>
<evidence type="ECO:0000256" key="1">
    <source>
        <dbReference type="ARBA" id="ARBA00023002"/>
    </source>
</evidence>
<evidence type="ECO:0000313" key="6">
    <source>
        <dbReference type="Proteomes" id="UP001318860"/>
    </source>
</evidence>